<protein>
    <submittedName>
        <fullName evidence="1">Uncharacterized protein</fullName>
    </submittedName>
</protein>
<dbReference type="EMBL" id="ON803509">
    <property type="protein sequence ID" value="UXX41918.1"/>
    <property type="molecule type" value="Genomic_DNA"/>
</dbReference>
<name>A0A977TNT7_9BBAC</name>
<dbReference type="Proteomes" id="UP001265762">
    <property type="component" value="Segment"/>
</dbReference>
<organism evidence="1 2">
    <name type="scientific">Psilogramma increta granulovirus</name>
    <dbReference type="NCBI Taxonomy" id="2953508"/>
    <lineage>
        <taxon>Viruses</taxon>
        <taxon>Viruses incertae sedis</taxon>
        <taxon>Naldaviricetes</taxon>
        <taxon>Lefavirales</taxon>
        <taxon>Baculoviridae</taxon>
        <taxon>Betabaculovirus</taxon>
        <taxon>Betabaculovirus psincretae</taxon>
    </lineage>
</organism>
<evidence type="ECO:0000313" key="1">
    <source>
        <dbReference type="EMBL" id="UXX41918.1"/>
    </source>
</evidence>
<keyword evidence="2" id="KW-1185">Reference proteome</keyword>
<reference evidence="1" key="1">
    <citation type="journal article" date="2022" name="Virus Res.">
        <title>Genome analysis of Psilogramma increta granulovirus and its intrapopulation diversity.</title>
        <authorList>
            <person name="Zhang H."/>
            <person name="Li L."/>
            <person name="Chen B."/>
            <person name="Zuo Y."/>
            <person name="Wu W."/>
            <person name="Yuan M."/>
            <person name="Yang K."/>
        </authorList>
    </citation>
    <scope>NUCLEOTIDE SEQUENCE</scope>
    <source>
        <strain evidence="1">GZ</strain>
    </source>
</reference>
<accession>A0A977TNT7</accession>
<sequence length="61" mass="7496">MLIIDYSQLYHHTTIYIRYTTLIFNVQIKNFWCSIVELLQSPINTQHFYSYKYTIYPLITQ</sequence>
<proteinExistence type="predicted"/>
<evidence type="ECO:0000313" key="2">
    <source>
        <dbReference type="Proteomes" id="UP001265762"/>
    </source>
</evidence>